<dbReference type="InterPro" id="IPR036397">
    <property type="entry name" value="RNaseH_sf"/>
</dbReference>
<evidence type="ECO:0000313" key="2">
    <source>
        <dbReference type="EMBL" id="WFR89290.1"/>
    </source>
</evidence>
<dbReference type="EMBL" id="CP121468">
    <property type="protein sequence ID" value="WFR89290.1"/>
    <property type="molecule type" value="Genomic_DNA"/>
</dbReference>
<organism evidence="2 3">
    <name type="scientific">Limosilactobacillus fermentum</name>
    <name type="common">Lactobacillus fermentum</name>
    <dbReference type="NCBI Taxonomy" id="1613"/>
    <lineage>
        <taxon>Bacteria</taxon>
        <taxon>Bacillati</taxon>
        <taxon>Bacillota</taxon>
        <taxon>Bacilli</taxon>
        <taxon>Lactobacillales</taxon>
        <taxon>Lactobacillaceae</taxon>
        <taxon>Limosilactobacillus</taxon>
    </lineage>
</organism>
<gene>
    <name evidence="2" type="ORF">P8634_00515</name>
</gene>
<dbReference type="Proteomes" id="UP001218104">
    <property type="component" value="Chromosome"/>
</dbReference>
<dbReference type="GO" id="GO:0004803">
    <property type="term" value="F:transposase activity"/>
    <property type="evidence" value="ECO:0007669"/>
    <property type="project" value="TreeGrafter"/>
</dbReference>
<dbReference type="PANTHER" id="PTHR10948">
    <property type="entry name" value="TRANSPOSASE"/>
    <property type="match status" value="1"/>
</dbReference>
<evidence type="ECO:0000259" key="1">
    <source>
        <dbReference type="PROSITE" id="PS50994"/>
    </source>
</evidence>
<protein>
    <submittedName>
        <fullName evidence="2">IS30 family transposase</fullName>
    </submittedName>
</protein>
<evidence type="ECO:0000313" key="3">
    <source>
        <dbReference type="Proteomes" id="UP001218104"/>
    </source>
</evidence>
<feature type="domain" description="Integrase catalytic" evidence="1">
    <location>
        <begin position="153"/>
        <end position="313"/>
    </location>
</feature>
<dbReference type="NCBIfam" id="NF033563">
    <property type="entry name" value="transpos_IS30"/>
    <property type="match status" value="1"/>
</dbReference>
<dbReference type="GO" id="GO:0015074">
    <property type="term" value="P:DNA integration"/>
    <property type="evidence" value="ECO:0007669"/>
    <property type="project" value="InterPro"/>
</dbReference>
<dbReference type="InterPro" id="IPR001584">
    <property type="entry name" value="Integrase_cat-core"/>
</dbReference>
<dbReference type="RefSeq" id="WP_278319190.1">
    <property type="nucleotide sequence ID" value="NZ_CP053314.1"/>
</dbReference>
<dbReference type="GO" id="GO:0005829">
    <property type="term" value="C:cytosol"/>
    <property type="evidence" value="ECO:0007669"/>
    <property type="project" value="TreeGrafter"/>
</dbReference>
<dbReference type="Gene3D" id="3.30.420.10">
    <property type="entry name" value="Ribonuclease H-like superfamily/Ribonuclease H"/>
    <property type="match status" value="1"/>
</dbReference>
<dbReference type="GO" id="GO:0003676">
    <property type="term" value="F:nucleic acid binding"/>
    <property type="evidence" value="ECO:0007669"/>
    <property type="project" value="InterPro"/>
</dbReference>
<dbReference type="GO" id="GO:0032196">
    <property type="term" value="P:transposition"/>
    <property type="evidence" value="ECO:0007669"/>
    <property type="project" value="TreeGrafter"/>
</dbReference>
<dbReference type="SUPFAM" id="SSF53098">
    <property type="entry name" value="Ribonuclease H-like"/>
    <property type="match status" value="1"/>
</dbReference>
<dbReference type="InterPro" id="IPR053392">
    <property type="entry name" value="Transposase_IS30-like"/>
</dbReference>
<accession>A0AAJ5ZWU0</accession>
<dbReference type="PROSITE" id="PS50994">
    <property type="entry name" value="INTEGRASE"/>
    <property type="match status" value="1"/>
</dbReference>
<dbReference type="AlphaFoldDB" id="A0AAJ5ZWU0"/>
<dbReference type="InterPro" id="IPR012337">
    <property type="entry name" value="RNaseH-like_sf"/>
</dbReference>
<reference evidence="2" key="1">
    <citation type="submission" date="2023-04" db="EMBL/GenBank/DDBJ databases">
        <title>Genomic of Limosilactobacillus fermentum MSJK0025.</title>
        <authorList>
            <person name="Yang S."/>
        </authorList>
    </citation>
    <scope>NUCLEOTIDE SEQUENCE</scope>
    <source>
        <strain evidence="2">MSJK0025</strain>
    </source>
</reference>
<sequence>MTYSHLTTAELTTIANFFTQGTKAYKVAQMLKRSVETIYRVYRYLKTGATIVDYQQQYVSNKKRCGRKLAQLPQDEVVYINELVAQGWTPDTIIGRGDRSISCNRRTLYRMFKRGQFGFDAKDLPMHGNRHPNGYVEHRGKAGQLGRSIYERYEDFPNYTKEFGHLEGDTVQGKHHQGAVMTLVEHLSKVEIVLNVHAKKAENINRHLSEWLSKFPRHFFKSITFDNGKEFAGWREIANQFDIHTYFAEVGAPNQRGLNENNNGLLRRDGLTKDRDLRNLPDELVNQLISKRNRIPRKSLDYRTPYEVLMEHITEDQRQLFSVKSKMLV</sequence>
<proteinExistence type="predicted"/>
<dbReference type="InterPro" id="IPR051917">
    <property type="entry name" value="Transposase-Integrase"/>
</dbReference>
<name>A0AAJ5ZWU0_LIMFE</name>
<dbReference type="PANTHER" id="PTHR10948:SF23">
    <property type="entry name" value="TRANSPOSASE INSI FOR INSERTION SEQUENCE ELEMENT IS30A-RELATED"/>
    <property type="match status" value="1"/>
</dbReference>